<dbReference type="EMBL" id="ABEU02000009">
    <property type="protein sequence ID" value="PNR47809.1"/>
    <property type="molecule type" value="Genomic_DNA"/>
</dbReference>
<evidence type="ECO:0000256" key="4">
    <source>
        <dbReference type="ARBA" id="ARBA00023136"/>
    </source>
</evidence>
<dbReference type="EnsemblPlants" id="Pp3c9_4480V3.2">
    <property type="protein sequence ID" value="Pp3c9_4480V3.2"/>
    <property type="gene ID" value="Pp3c9_4480"/>
</dbReference>
<feature type="transmembrane region" description="Helical" evidence="5">
    <location>
        <begin position="75"/>
        <end position="99"/>
    </location>
</feature>
<dbReference type="PaxDb" id="3218-PP1S199_43V6.1"/>
<dbReference type="PANTHER" id="PTHR10989:SF16">
    <property type="entry name" value="AT02829P-RELATED"/>
    <property type="match status" value="1"/>
</dbReference>
<reference evidence="6 8" key="2">
    <citation type="journal article" date="2018" name="Plant J.">
        <title>The Physcomitrella patens chromosome-scale assembly reveals moss genome structure and evolution.</title>
        <authorList>
            <person name="Lang D."/>
            <person name="Ullrich K.K."/>
            <person name="Murat F."/>
            <person name="Fuchs J."/>
            <person name="Jenkins J."/>
            <person name="Haas F.B."/>
            <person name="Piednoel M."/>
            <person name="Gundlach H."/>
            <person name="Van Bel M."/>
            <person name="Meyberg R."/>
            <person name="Vives C."/>
            <person name="Morata J."/>
            <person name="Symeonidi A."/>
            <person name="Hiss M."/>
            <person name="Muchero W."/>
            <person name="Kamisugi Y."/>
            <person name="Saleh O."/>
            <person name="Blanc G."/>
            <person name="Decker E.L."/>
            <person name="van Gessel N."/>
            <person name="Grimwood J."/>
            <person name="Hayes R.D."/>
            <person name="Graham S.W."/>
            <person name="Gunter L.E."/>
            <person name="McDaniel S.F."/>
            <person name="Hoernstein S.N.W."/>
            <person name="Larsson A."/>
            <person name="Li F.W."/>
            <person name="Perroud P.F."/>
            <person name="Phillips J."/>
            <person name="Ranjan P."/>
            <person name="Rokshar D.S."/>
            <person name="Rothfels C.J."/>
            <person name="Schneider L."/>
            <person name="Shu S."/>
            <person name="Stevenson D.W."/>
            <person name="Thummler F."/>
            <person name="Tillich M."/>
            <person name="Villarreal Aguilar J.C."/>
            <person name="Widiez T."/>
            <person name="Wong G.K."/>
            <person name="Wymore A."/>
            <person name="Zhang Y."/>
            <person name="Zimmer A.D."/>
            <person name="Quatrano R.S."/>
            <person name="Mayer K.F.X."/>
            <person name="Goodstein D."/>
            <person name="Casacuberta J.M."/>
            <person name="Vandepoele K."/>
            <person name="Reski R."/>
            <person name="Cuming A.C."/>
            <person name="Tuskan G.A."/>
            <person name="Maumus F."/>
            <person name="Salse J."/>
            <person name="Schmutz J."/>
            <person name="Rensing S.A."/>
        </authorList>
    </citation>
    <scope>NUCLEOTIDE SEQUENCE [LARGE SCALE GENOMIC DNA]</scope>
    <source>
        <strain evidence="7 8">cv. Gransden 2004</strain>
    </source>
</reference>
<dbReference type="EnsemblPlants" id="Pp3c9_4480V3.1">
    <property type="protein sequence ID" value="Pp3c9_4480V3.1"/>
    <property type="gene ID" value="Pp3c9_4480"/>
</dbReference>
<dbReference type="OrthoDB" id="1898221at2759"/>
<proteinExistence type="predicted"/>
<keyword evidence="2 5" id="KW-0812">Transmembrane</keyword>
<organism evidence="6">
    <name type="scientific">Physcomitrium patens</name>
    <name type="common">Spreading-leaved earth moss</name>
    <name type="synonym">Physcomitrella patens</name>
    <dbReference type="NCBI Taxonomy" id="3218"/>
    <lineage>
        <taxon>Eukaryota</taxon>
        <taxon>Viridiplantae</taxon>
        <taxon>Streptophyta</taxon>
        <taxon>Embryophyta</taxon>
        <taxon>Bryophyta</taxon>
        <taxon>Bryophytina</taxon>
        <taxon>Bryopsida</taxon>
        <taxon>Funariidae</taxon>
        <taxon>Funariales</taxon>
        <taxon>Funariaceae</taxon>
        <taxon>Physcomitrium</taxon>
    </lineage>
</organism>
<comment type="subcellular location">
    <subcellularLocation>
        <location evidence="1">Endomembrane system</location>
        <topology evidence="1">Multi-pass membrane protein</topology>
    </subcellularLocation>
</comment>
<evidence type="ECO:0000313" key="6">
    <source>
        <dbReference type="EMBL" id="PNR47809.1"/>
    </source>
</evidence>
<feature type="transmembrane region" description="Helical" evidence="5">
    <location>
        <begin position="158"/>
        <end position="180"/>
    </location>
</feature>
<dbReference type="InterPro" id="IPR006838">
    <property type="entry name" value="ADTRP_AIG1"/>
</dbReference>
<dbReference type="PANTHER" id="PTHR10989">
    <property type="entry name" value="ANDROGEN-INDUCED PROTEIN 1-RELATED"/>
    <property type="match status" value="1"/>
</dbReference>
<keyword evidence="4 5" id="KW-0472">Membrane</keyword>
<evidence type="ECO:0000256" key="2">
    <source>
        <dbReference type="ARBA" id="ARBA00022692"/>
    </source>
</evidence>
<feature type="transmembrane region" description="Helical" evidence="5">
    <location>
        <begin position="119"/>
        <end position="138"/>
    </location>
</feature>
<evidence type="ECO:0000313" key="8">
    <source>
        <dbReference type="Proteomes" id="UP000006727"/>
    </source>
</evidence>
<accession>A0A2K1K203</accession>
<feature type="transmembrane region" description="Helical" evidence="5">
    <location>
        <begin position="230"/>
        <end position="246"/>
    </location>
</feature>
<keyword evidence="8" id="KW-1185">Reference proteome</keyword>
<dbReference type="AlphaFoldDB" id="A0A2K1K203"/>
<gene>
    <name evidence="7" type="primary">LOC112286262</name>
    <name evidence="6" type="ORF">PHYPA_012282</name>
</gene>
<reference evidence="6 8" key="1">
    <citation type="journal article" date="2008" name="Science">
        <title>The Physcomitrella genome reveals evolutionary insights into the conquest of land by plants.</title>
        <authorList>
            <person name="Rensing S."/>
            <person name="Lang D."/>
            <person name="Zimmer A."/>
            <person name="Terry A."/>
            <person name="Salamov A."/>
            <person name="Shapiro H."/>
            <person name="Nishiyama T."/>
            <person name="Perroud P.-F."/>
            <person name="Lindquist E."/>
            <person name="Kamisugi Y."/>
            <person name="Tanahashi T."/>
            <person name="Sakakibara K."/>
            <person name="Fujita T."/>
            <person name="Oishi K."/>
            <person name="Shin-I T."/>
            <person name="Kuroki Y."/>
            <person name="Toyoda A."/>
            <person name="Suzuki Y."/>
            <person name="Hashimoto A."/>
            <person name="Yamaguchi K."/>
            <person name="Sugano A."/>
            <person name="Kohara Y."/>
            <person name="Fujiyama A."/>
            <person name="Anterola A."/>
            <person name="Aoki S."/>
            <person name="Ashton N."/>
            <person name="Barbazuk W.B."/>
            <person name="Barker E."/>
            <person name="Bennetzen J."/>
            <person name="Bezanilla M."/>
            <person name="Blankenship R."/>
            <person name="Cho S.H."/>
            <person name="Dutcher S."/>
            <person name="Estelle M."/>
            <person name="Fawcett J.A."/>
            <person name="Gundlach H."/>
            <person name="Hanada K."/>
            <person name="Heyl A."/>
            <person name="Hicks K.A."/>
            <person name="Hugh J."/>
            <person name="Lohr M."/>
            <person name="Mayer K."/>
            <person name="Melkozernov A."/>
            <person name="Murata T."/>
            <person name="Nelson D."/>
            <person name="Pils B."/>
            <person name="Prigge M."/>
            <person name="Reiss B."/>
            <person name="Renner T."/>
            <person name="Rombauts S."/>
            <person name="Rushton P."/>
            <person name="Sanderfoot A."/>
            <person name="Schween G."/>
            <person name="Shiu S.-H."/>
            <person name="Stueber K."/>
            <person name="Theodoulou F.L."/>
            <person name="Tu H."/>
            <person name="Van de Peer Y."/>
            <person name="Verrier P.J."/>
            <person name="Waters E."/>
            <person name="Wood A."/>
            <person name="Yang L."/>
            <person name="Cove D."/>
            <person name="Cuming A."/>
            <person name="Hasebe M."/>
            <person name="Lucas S."/>
            <person name="Mishler D.B."/>
            <person name="Reski R."/>
            <person name="Grigoriev I."/>
            <person name="Quatrano R.S."/>
            <person name="Boore J.L."/>
        </authorList>
    </citation>
    <scope>NUCLEOTIDE SEQUENCE [LARGE SCALE GENOMIC DNA]</scope>
    <source>
        <strain evidence="7 8">cv. Gransden 2004</strain>
    </source>
</reference>
<name>A0A2K1K203_PHYPA</name>
<evidence type="ECO:0000256" key="1">
    <source>
        <dbReference type="ARBA" id="ARBA00004127"/>
    </source>
</evidence>
<dbReference type="Pfam" id="PF04750">
    <property type="entry name" value="Far-17a_AIG1"/>
    <property type="match status" value="1"/>
</dbReference>
<feature type="transmembrane region" description="Helical" evidence="5">
    <location>
        <begin position="192"/>
        <end position="210"/>
    </location>
</feature>
<keyword evidence="3 5" id="KW-1133">Transmembrane helix</keyword>
<dbReference type="GO" id="GO:0016020">
    <property type="term" value="C:membrane"/>
    <property type="evidence" value="ECO:0007669"/>
    <property type="project" value="InterPro"/>
</dbReference>
<feature type="transmembrane region" description="Helical" evidence="5">
    <location>
        <begin position="44"/>
        <end position="63"/>
    </location>
</feature>
<dbReference type="Gramene" id="Pp3c9_4480V3.2">
    <property type="protein sequence ID" value="Pp3c9_4480V3.2"/>
    <property type="gene ID" value="Pp3c9_4480"/>
</dbReference>
<dbReference type="STRING" id="3218.A0A2K1K203"/>
<dbReference type="Proteomes" id="UP000006727">
    <property type="component" value="Chromosome 9"/>
</dbReference>
<reference evidence="7" key="3">
    <citation type="submission" date="2020-12" db="UniProtKB">
        <authorList>
            <consortium name="EnsemblPlants"/>
        </authorList>
    </citation>
    <scope>IDENTIFICATION</scope>
</reference>
<dbReference type="GO" id="GO:0012505">
    <property type="term" value="C:endomembrane system"/>
    <property type="evidence" value="ECO:0000318"/>
    <property type="project" value="GO_Central"/>
</dbReference>
<protein>
    <submittedName>
        <fullName evidence="6 7">Uncharacterized protein</fullName>
    </submittedName>
</protein>
<sequence>MANLYGNVGGGAGGGGAAAGGGGGGGGGGGRHGNAGVPTSNACFLFHLLTFLMSMFVFCWHFGKQASQLPQAWDFGWFFKFLTFCGFSFQMIALMTSLLSHLFPEEKVLKRSANDMSCASFEIVNVVTLVYWAVTFWTSDPLLLGWDKAARKTLQKGLSIGCPLWLTLVLNIGIVGISWADILITERNFRRLTLYMTLVFGTIYTCWVHVCEARNEEYPHPFIRPSRQPEGTLTVSAVALLFVFLFHKIGSKLASRGSSPLARKIKLV</sequence>
<dbReference type="Gramene" id="Pp3c9_4480V3.1">
    <property type="protein sequence ID" value="Pp3c9_4480V3.1"/>
    <property type="gene ID" value="Pp3c9_4480"/>
</dbReference>
<evidence type="ECO:0000256" key="5">
    <source>
        <dbReference type="SAM" id="Phobius"/>
    </source>
</evidence>
<evidence type="ECO:0000313" key="7">
    <source>
        <dbReference type="EnsemblPlants" id="Pp3c9_4480V3.1"/>
    </source>
</evidence>
<evidence type="ECO:0000256" key="3">
    <source>
        <dbReference type="ARBA" id="ARBA00022989"/>
    </source>
</evidence>
<dbReference type="RefSeq" id="XP_024383757.1">
    <property type="nucleotide sequence ID" value="XM_024527989.2"/>
</dbReference>
<dbReference type="GeneID" id="112286262"/>